<accession>A0A9P6WR24</accession>
<name>A0A9P6WR24_RHIOR</name>
<evidence type="ECO:0000313" key="2">
    <source>
        <dbReference type="EMBL" id="KAG1272108.1"/>
    </source>
</evidence>
<dbReference type="AlphaFoldDB" id="A0A9P6WR24"/>
<dbReference type="InterPro" id="IPR046667">
    <property type="entry name" value="DUF6537"/>
</dbReference>
<protein>
    <recommendedName>
        <fullName evidence="1">DUF6537 domain-containing protein</fullName>
    </recommendedName>
</protein>
<evidence type="ECO:0000259" key="1">
    <source>
        <dbReference type="Pfam" id="PF20169"/>
    </source>
</evidence>
<keyword evidence="3" id="KW-1185">Reference proteome</keyword>
<comment type="caution">
    <text evidence="2">The sequence shown here is derived from an EMBL/GenBank/DDBJ whole genome shotgun (WGS) entry which is preliminary data.</text>
</comment>
<sequence>MERKLIGDYEATVQVLLDGLEDGRLALAVEIASIPEHIRGYGHVKEAHFAQAKAREAALLAQWRNPKALHIVQVA</sequence>
<dbReference type="Proteomes" id="UP000716291">
    <property type="component" value="Unassembled WGS sequence"/>
</dbReference>
<dbReference type="EMBL" id="JAANQT010016018">
    <property type="protein sequence ID" value="KAG1272108.1"/>
    <property type="molecule type" value="Genomic_DNA"/>
</dbReference>
<evidence type="ECO:0000313" key="3">
    <source>
        <dbReference type="Proteomes" id="UP000716291"/>
    </source>
</evidence>
<dbReference type="Pfam" id="PF20169">
    <property type="entry name" value="DUF6537"/>
    <property type="match status" value="1"/>
</dbReference>
<organism evidence="2 3">
    <name type="scientific">Rhizopus oryzae</name>
    <name type="common">Mucormycosis agent</name>
    <name type="synonym">Rhizopus arrhizus var. delemar</name>
    <dbReference type="NCBI Taxonomy" id="64495"/>
    <lineage>
        <taxon>Eukaryota</taxon>
        <taxon>Fungi</taxon>
        <taxon>Fungi incertae sedis</taxon>
        <taxon>Mucoromycota</taxon>
        <taxon>Mucoromycotina</taxon>
        <taxon>Mucoromycetes</taxon>
        <taxon>Mucorales</taxon>
        <taxon>Mucorineae</taxon>
        <taxon>Rhizopodaceae</taxon>
        <taxon>Rhizopus</taxon>
    </lineage>
</organism>
<proteinExistence type="predicted"/>
<gene>
    <name evidence="2" type="ORF">G6F64_015550</name>
</gene>
<feature type="domain" description="DUF6537" evidence="1">
    <location>
        <begin position="1"/>
        <end position="56"/>
    </location>
</feature>
<reference evidence="2" key="1">
    <citation type="journal article" date="2020" name="Microb. Genom.">
        <title>Genetic diversity of clinical and environmental Mucorales isolates obtained from an investigation of mucormycosis cases among solid organ transplant recipients.</title>
        <authorList>
            <person name="Nguyen M.H."/>
            <person name="Kaul D."/>
            <person name="Muto C."/>
            <person name="Cheng S.J."/>
            <person name="Richter R.A."/>
            <person name="Bruno V.M."/>
            <person name="Liu G."/>
            <person name="Beyhan S."/>
            <person name="Sundermann A.J."/>
            <person name="Mounaud S."/>
            <person name="Pasculle A.W."/>
            <person name="Nierman W.C."/>
            <person name="Driscoll E."/>
            <person name="Cumbie R."/>
            <person name="Clancy C.J."/>
            <person name="Dupont C.L."/>
        </authorList>
    </citation>
    <scope>NUCLEOTIDE SEQUENCE</scope>
    <source>
        <strain evidence="2">GL11</strain>
    </source>
</reference>